<dbReference type="NCBIfam" id="NF007148">
    <property type="entry name" value="PRK09585.3-2"/>
    <property type="match status" value="1"/>
</dbReference>
<dbReference type="InterPro" id="IPR005338">
    <property type="entry name" value="Anhydro_N_Ac-Mur_kinase"/>
</dbReference>
<accession>A0ABY5K0B3</accession>
<comment type="pathway">
    <text evidence="1">Cell wall biogenesis; peptidoglycan recycling.</text>
</comment>
<dbReference type="PANTHER" id="PTHR30605:SF0">
    <property type="entry name" value="ANHYDRO-N-ACETYLMURAMIC ACID KINASE"/>
    <property type="match status" value="1"/>
</dbReference>
<dbReference type="Pfam" id="PF03702">
    <property type="entry name" value="AnmK"/>
    <property type="match status" value="1"/>
</dbReference>
<feature type="binding site" evidence="1">
    <location>
        <begin position="11"/>
        <end position="18"/>
    </location>
    <ligand>
        <name>ATP</name>
        <dbReference type="ChEBI" id="CHEBI:30616"/>
    </ligand>
</feature>
<proteinExistence type="inferred from homology"/>
<evidence type="ECO:0000256" key="1">
    <source>
        <dbReference type="HAMAP-Rule" id="MF_01270"/>
    </source>
</evidence>
<comment type="catalytic activity">
    <reaction evidence="1">
        <text>1,6-anhydro-N-acetyl-beta-muramate + ATP + H2O = N-acetyl-D-muramate 6-phosphate + ADP + H(+)</text>
        <dbReference type="Rhea" id="RHEA:24952"/>
        <dbReference type="ChEBI" id="CHEBI:15377"/>
        <dbReference type="ChEBI" id="CHEBI:15378"/>
        <dbReference type="ChEBI" id="CHEBI:30616"/>
        <dbReference type="ChEBI" id="CHEBI:58690"/>
        <dbReference type="ChEBI" id="CHEBI:58722"/>
        <dbReference type="ChEBI" id="CHEBI:456216"/>
        <dbReference type="EC" id="2.7.1.170"/>
    </reaction>
</comment>
<sequence length="397" mass="43632">MSRLVAGLMSGTSLDGLDASLVKINGFGADTKVDRIKSISLPYTDALKQELLDVMNVEKSNVEKICSLNVALSYQFAKAVKKVCAEADIDLEDLDLIGSHGQTVYHIPKETDSLVRSTLQIGDPSIIAYETNTMVVSNFRMMDIAAGGEGAPLIPYIDWLLYRNQYKGRILQNIGGIGNCTVIEKNASLETIYAFDTGPGNMIIDALCRRLFNVPYDERGRIAGRGVVHKEIVESWMTYDFFSKQPPKSTGRETFGEAFTSQIIKDYKDLPYEDLVATATYFTAYSIADAYEKFVFPKTEIADVIISGGGGNNPTLITMIQNLLPSKNVYTSEQLGITADEKEAVGFAVLANETIHQQKANVPNATGAKEPVILGQITLPPYGDNTYYLLEEVQKVQ</sequence>
<comment type="pathway">
    <text evidence="1">Amino-sugar metabolism; 1,6-anhydro-N-acetylmuramate degradation.</text>
</comment>
<dbReference type="PANTHER" id="PTHR30605">
    <property type="entry name" value="ANHYDRO-N-ACETYLMURAMIC ACID KINASE"/>
    <property type="match status" value="1"/>
</dbReference>
<dbReference type="EC" id="2.7.1.170" evidence="1"/>
<dbReference type="NCBIfam" id="NF007142">
    <property type="entry name" value="PRK09585.2-1"/>
    <property type="match status" value="1"/>
</dbReference>
<dbReference type="Gene3D" id="3.30.420.40">
    <property type="match status" value="2"/>
</dbReference>
<keyword evidence="1 2" id="KW-0808">Transferase</keyword>
<evidence type="ECO:0000313" key="3">
    <source>
        <dbReference type="Proteomes" id="UP001059773"/>
    </source>
</evidence>
<gene>
    <name evidence="1 2" type="primary">anmK</name>
    <name evidence="2" type="ORF">NP439_03080</name>
</gene>
<keyword evidence="1" id="KW-0067">ATP-binding</keyword>
<dbReference type="Proteomes" id="UP001059773">
    <property type="component" value="Chromosome"/>
</dbReference>
<dbReference type="GO" id="GO:0016301">
    <property type="term" value="F:kinase activity"/>
    <property type="evidence" value="ECO:0007669"/>
    <property type="project" value="UniProtKB-KW"/>
</dbReference>
<keyword evidence="1 2" id="KW-0418">Kinase</keyword>
<dbReference type="EMBL" id="CP101914">
    <property type="protein sequence ID" value="UUI05464.1"/>
    <property type="molecule type" value="Genomic_DNA"/>
</dbReference>
<protein>
    <recommendedName>
        <fullName evidence="1">Anhydro-N-acetylmuramic acid kinase</fullName>
        <ecNumber evidence="1">2.7.1.170</ecNumber>
    </recommendedName>
    <alternativeName>
        <fullName evidence="1">AnhMurNAc kinase</fullName>
    </alternativeName>
</protein>
<comment type="similarity">
    <text evidence="1">Belongs to the anhydro-N-acetylmuramic acid kinase family.</text>
</comment>
<keyword evidence="3" id="KW-1185">Reference proteome</keyword>
<name>A0ABY5K0B3_9BACI</name>
<evidence type="ECO:0000313" key="2">
    <source>
        <dbReference type="EMBL" id="UUI05464.1"/>
    </source>
</evidence>
<dbReference type="RefSeq" id="WP_256710307.1">
    <property type="nucleotide sequence ID" value="NZ_CP101914.1"/>
</dbReference>
<dbReference type="HAMAP" id="MF_01270">
    <property type="entry name" value="AnhMurNAc_kinase"/>
    <property type="match status" value="1"/>
</dbReference>
<dbReference type="InterPro" id="IPR043129">
    <property type="entry name" value="ATPase_NBD"/>
</dbReference>
<reference evidence="2" key="1">
    <citation type="submission" date="2022-07" db="EMBL/GenBank/DDBJ databases">
        <title>FELIX.</title>
        <authorList>
            <person name="Wan K.H."/>
            <person name="Park S."/>
            <person name="Lawrence Q."/>
            <person name="Eichenberger J.P."/>
            <person name="Booth B.W."/>
            <person name="Piaggio A.J."/>
            <person name="Chandler J.C."/>
            <person name="Franklin A.B."/>
            <person name="Celniker S.E."/>
        </authorList>
    </citation>
    <scope>NUCLEOTIDE SEQUENCE</scope>
    <source>
        <strain evidence="2">QA-1986 374</strain>
    </source>
</reference>
<organism evidence="2 3">
    <name type="scientific">Oceanobacillus jeddahense</name>
    <dbReference type="NCBI Taxonomy" id="1462527"/>
    <lineage>
        <taxon>Bacteria</taxon>
        <taxon>Bacillati</taxon>
        <taxon>Bacillota</taxon>
        <taxon>Bacilli</taxon>
        <taxon>Bacillales</taxon>
        <taxon>Bacillaceae</taxon>
        <taxon>Oceanobacillus</taxon>
    </lineage>
</organism>
<dbReference type="CDD" id="cd24050">
    <property type="entry name" value="ASKHA_NBD_ANMK"/>
    <property type="match status" value="1"/>
</dbReference>
<keyword evidence="1" id="KW-0119">Carbohydrate metabolism</keyword>
<comment type="function">
    <text evidence="1">Catalyzes the specific phosphorylation of 1,6-anhydro-N-acetylmuramic acid (anhMurNAc) with the simultaneous cleavage of the 1,6-anhydro ring, generating MurNAc-6-P. Is required for the utilization of anhMurNAc either imported from the medium or derived from its own cell wall murein, and thus plays a role in cell wall recycling.</text>
</comment>
<keyword evidence="1" id="KW-0547">Nucleotide-binding</keyword>
<dbReference type="SUPFAM" id="SSF53067">
    <property type="entry name" value="Actin-like ATPase domain"/>
    <property type="match status" value="1"/>
</dbReference>